<accession>A0A2U3JZ36</accession>
<feature type="transmembrane region" description="Helical" evidence="1">
    <location>
        <begin position="7"/>
        <end position="25"/>
    </location>
</feature>
<evidence type="ECO:0000313" key="2">
    <source>
        <dbReference type="EMBL" id="SPF32675.1"/>
    </source>
</evidence>
<dbReference type="AlphaFoldDB" id="A0A2U3JZ36"/>
<name>A0A2U3JZ36_9BACT</name>
<sequence>MFKIPVRGSAALVTAAVIVAVTLIWLPAYRWFFAISVGFGLVIAGALYLWHRFRPVREDEVENKRPLGLS</sequence>
<evidence type="ECO:0000256" key="1">
    <source>
        <dbReference type="SAM" id="Phobius"/>
    </source>
</evidence>
<gene>
    <name evidence="2" type="ORF">SBA1_1090010</name>
</gene>
<feature type="transmembrane region" description="Helical" evidence="1">
    <location>
        <begin position="31"/>
        <end position="50"/>
    </location>
</feature>
<organism evidence="2 3">
    <name type="scientific">Candidatus Sulfotelmatobacter kueseliae</name>
    <dbReference type="NCBI Taxonomy" id="2042962"/>
    <lineage>
        <taxon>Bacteria</taxon>
        <taxon>Pseudomonadati</taxon>
        <taxon>Acidobacteriota</taxon>
        <taxon>Terriglobia</taxon>
        <taxon>Terriglobales</taxon>
        <taxon>Candidatus Korobacteraceae</taxon>
        <taxon>Candidatus Sulfotelmatobacter</taxon>
    </lineage>
</organism>
<dbReference type="EMBL" id="OMOD01000012">
    <property type="protein sequence ID" value="SPF32675.1"/>
    <property type="molecule type" value="Genomic_DNA"/>
</dbReference>
<dbReference type="OrthoDB" id="9965460at2"/>
<dbReference type="Proteomes" id="UP000238701">
    <property type="component" value="Unassembled WGS sequence"/>
</dbReference>
<keyword evidence="1" id="KW-1133">Transmembrane helix</keyword>
<keyword evidence="1" id="KW-0472">Membrane</keyword>
<protein>
    <submittedName>
        <fullName evidence="2">Uncharacterized protein</fullName>
    </submittedName>
</protein>
<reference evidence="3" key="1">
    <citation type="submission" date="2018-02" db="EMBL/GenBank/DDBJ databases">
        <authorList>
            <person name="Hausmann B."/>
        </authorList>
    </citation>
    <scope>NUCLEOTIDE SEQUENCE [LARGE SCALE GENOMIC DNA]</scope>
    <source>
        <strain evidence="3">Peat soil MAG SbA1</strain>
    </source>
</reference>
<keyword evidence="1" id="KW-0812">Transmembrane</keyword>
<evidence type="ECO:0000313" key="3">
    <source>
        <dbReference type="Proteomes" id="UP000238701"/>
    </source>
</evidence>
<proteinExistence type="predicted"/>